<keyword evidence="1" id="KW-0175">Coiled coil</keyword>
<organism evidence="3 4">
    <name type="scientific">Ricinus communis</name>
    <name type="common">Castor bean</name>
    <dbReference type="NCBI Taxonomy" id="3988"/>
    <lineage>
        <taxon>Eukaryota</taxon>
        <taxon>Viridiplantae</taxon>
        <taxon>Streptophyta</taxon>
        <taxon>Embryophyta</taxon>
        <taxon>Tracheophyta</taxon>
        <taxon>Spermatophyta</taxon>
        <taxon>Magnoliopsida</taxon>
        <taxon>eudicotyledons</taxon>
        <taxon>Gunneridae</taxon>
        <taxon>Pentapetalae</taxon>
        <taxon>rosids</taxon>
        <taxon>fabids</taxon>
        <taxon>Malpighiales</taxon>
        <taxon>Euphorbiaceae</taxon>
        <taxon>Acalyphoideae</taxon>
        <taxon>Acalypheae</taxon>
        <taxon>Ricinus</taxon>
    </lineage>
</organism>
<keyword evidence="4" id="KW-1185">Reference proteome</keyword>
<proteinExistence type="predicted"/>
<sequence length="258" mass="28286">MGMWIGCIAKERDGLRAGINCIATYCVENEFLPKNLKERVAQLEKEMVEEKLEFERTKTKLGPLTRSRKKLSQQHEKKKDVITASTAACMTHTTLSATDASVIPITITFPSSPPPTTVSATAPTTKEVSSSVAASTAAPITVTTLSPKRATHPATAPKIKKPKHETEKQKRVLNKRPGRVVSSGKPLNSSFSVAYHPQPAGQSMYYGAPRNSKAGYHSLADHSPSNSHFNPYDNRVNSYYHLTPPNSGYCRPVPSWKP</sequence>
<evidence type="ECO:0000313" key="4">
    <source>
        <dbReference type="Proteomes" id="UP000008311"/>
    </source>
</evidence>
<gene>
    <name evidence="3" type="ORF">RCOM_1429620</name>
</gene>
<dbReference type="AlphaFoldDB" id="B9REX7"/>
<protein>
    <recommendedName>
        <fullName evidence="5">FRIGIDA-like protein</fullName>
    </recommendedName>
</protein>
<evidence type="ECO:0000256" key="2">
    <source>
        <dbReference type="SAM" id="MobiDB-lite"/>
    </source>
</evidence>
<accession>B9REX7</accession>
<dbReference type="Proteomes" id="UP000008311">
    <property type="component" value="Unassembled WGS sequence"/>
</dbReference>
<evidence type="ECO:0000256" key="1">
    <source>
        <dbReference type="SAM" id="Coils"/>
    </source>
</evidence>
<evidence type="ECO:0008006" key="5">
    <source>
        <dbReference type="Google" id="ProtNLM"/>
    </source>
</evidence>
<feature type="coiled-coil region" evidence="1">
    <location>
        <begin position="33"/>
        <end position="60"/>
    </location>
</feature>
<feature type="region of interest" description="Disordered" evidence="2">
    <location>
        <begin position="147"/>
        <end position="173"/>
    </location>
</feature>
<evidence type="ECO:0000313" key="3">
    <source>
        <dbReference type="EMBL" id="EEF49748.1"/>
    </source>
</evidence>
<name>B9REX7_RICCO</name>
<dbReference type="InParanoid" id="B9REX7"/>
<dbReference type="EMBL" id="EQ973777">
    <property type="protein sequence ID" value="EEF49748.1"/>
    <property type="molecule type" value="Genomic_DNA"/>
</dbReference>
<reference evidence="4" key="1">
    <citation type="journal article" date="2010" name="Nat. Biotechnol.">
        <title>Draft genome sequence of the oilseed species Ricinus communis.</title>
        <authorList>
            <person name="Chan A.P."/>
            <person name="Crabtree J."/>
            <person name="Zhao Q."/>
            <person name="Lorenzi H."/>
            <person name="Orvis J."/>
            <person name="Puiu D."/>
            <person name="Melake-Berhan A."/>
            <person name="Jones K.M."/>
            <person name="Redman J."/>
            <person name="Chen G."/>
            <person name="Cahoon E.B."/>
            <person name="Gedil M."/>
            <person name="Stanke M."/>
            <person name="Haas B.J."/>
            <person name="Wortman J.R."/>
            <person name="Fraser-Liggett C.M."/>
            <person name="Ravel J."/>
            <person name="Rabinowicz P.D."/>
        </authorList>
    </citation>
    <scope>NUCLEOTIDE SEQUENCE [LARGE SCALE GENOMIC DNA]</scope>
    <source>
        <strain evidence="4">cv. Hale</strain>
    </source>
</reference>